<dbReference type="RefSeq" id="WP_209736922.1">
    <property type="nucleotide sequence ID" value="NZ_CP072611.1"/>
</dbReference>
<keyword evidence="3" id="KW-0997">Cell inner membrane</keyword>
<comment type="caution">
    <text evidence="7">The sequence shown here is derived from an EMBL/GenBank/DDBJ whole genome shotgun (WGS) entry which is preliminary data.</text>
</comment>
<keyword evidence="6 7" id="KW-0012">Acyltransferase</keyword>
<evidence type="ECO:0000313" key="7">
    <source>
        <dbReference type="EMBL" id="MFD2237305.1"/>
    </source>
</evidence>
<evidence type="ECO:0000256" key="5">
    <source>
        <dbReference type="ARBA" id="ARBA00023136"/>
    </source>
</evidence>
<dbReference type="Proteomes" id="UP001597371">
    <property type="component" value="Unassembled WGS sequence"/>
</dbReference>
<proteinExistence type="predicted"/>
<evidence type="ECO:0000256" key="1">
    <source>
        <dbReference type="ARBA" id="ARBA00004533"/>
    </source>
</evidence>
<evidence type="ECO:0000256" key="2">
    <source>
        <dbReference type="ARBA" id="ARBA00022475"/>
    </source>
</evidence>
<dbReference type="PANTHER" id="PTHR30606:SF9">
    <property type="entry name" value="LIPID A BIOSYNTHESIS LAUROYLTRANSFERASE"/>
    <property type="match status" value="1"/>
</dbReference>
<evidence type="ECO:0000313" key="8">
    <source>
        <dbReference type="Proteomes" id="UP001597371"/>
    </source>
</evidence>
<dbReference type="Pfam" id="PF03279">
    <property type="entry name" value="Lip_A_acyltrans"/>
    <property type="match status" value="1"/>
</dbReference>
<evidence type="ECO:0000256" key="6">
    <source>
        <dbReference type="ARBA" id="ARBA00023315"/>
    </source>
</evidence>
<comment type="subcellular location">
    <subcellularLocation>
        <location evidence="1">Cell inner membrane</location>
    </subcellularLocation>
</comment>
<dbReference type="GO" id="GO:0016746">
    <property type="term" value="F:acyltransferase activity"/>
    <property type="evidence" value="ECO:0007669"/>
    <property type="project" value="UniProtKB-KW"/>
</dbReference>
<reference evidence="8" key="1">
    <citation type="journal article" date="2019" name="Int. J. Syst. Evol. Microbiol.">
        <title>The Global Catalogue of Microorganisms (GCM) 10K type strain sequencing project: providing services to taxonomists for standard genome sequencing and annotation.</title>
        <authorList>
            <consortium name="The Broad Institute Genomics Platform"/>
            <consortium name="The Broad Institute Genome Sequencing Center for Infectious Disease"/>
            <person name="Wu L."/>
            <person name="Ma J."/>
        </authorList>
    </citation>
    <scope>NUCLEOTIDE SEQUENCE [LARGE SCALE GENOMIC DNA]</scope>
    <source>
        <strain evidence="8">ZS-35-S2</strain>
    </source>
</reference>
<sequence length="310" mass="35302">MSGWKRILARLFKLADKAKDWLIARFVFALFALLRLLPARAGTEAADRIARTVGPHLPRHRLALENLRLAYPERDEAWIEATARANWGQMGRLAAEYIYLDEIFDYDPDRPETEQGQIEVSGVEIFKELCERKGPFLFFTAHLGCFELLPICAATFGLEVTALFRQPNNRYIARRVLGARKTRGGHLVPSKAGAVWALAGTLERNGSVGMLVDQKFARGRPGTFFGRAVKTNPLLPKLARQFDAPVYPARSIRLPDGRYRLELMPALELPRDSAGGINVDASCQRLNDVVEGWVREHPEQWMWFHRRWHT</sequence>
<dbReference type="NCBIfam" id="NF005120">
    <property type="entry name" value="PRK06553.1"/>
    <property type="match status" value="1"/>
</dbReference>
<protein>
    <submittedName>
        <fullName evidence="7">Lipid A biosynthesis lauroyl acyltransferase</fullName>
    </submittedName>
</protein>
<evidence type="ECO:0000256" key="4">
    <source>
        <dbReference type="ARBA" id="ARBA00022679"/>
    </source>
</evidence>
<keyword evidence="5" id="KW-0472">Membrane</keyword>
<accession>A0ABW5CJ35</accession>
<keyword evidence="8" id="KW-1185">Reference proteome</keyword>
<name>A0ABW5CJ35_9HYPH</name>
<organism evidence="7 8">
    <name type="scientific">Aureimonas populi</name>
    <dbReference type="NCBI Taxonomy" id="1701758"/>
    <lineage>
        <taxon>Bacteria</taxon>
        <taxon>Pseudomonadati</taxon>
        <taxon>Pseudomonadota</taxon>
        <taxon>Alphaproteobacteria</taxon>
        <taxon>Hyphomicrobiales</taxon>
        <taxon>Aurantimonadaceae</taxon>
        <taxon>Aureimonas</taxon>
    </lineage>
</organism>
<evidence type="ECO:0000256" key="3">
    <source>
        <dbReference type="ARBA" id="ARBA00022519"/>
    </source>
</evidence>
<dbReference type="InterPro" id="IPR004960">
    <property type="entry name" value="LipA_acyltrans"/>
</dbReference>
<dbReference type="CDD" id="cd07984">
    <property type="entry name" value="LPLAT_LABLAT-like"/>
    <property type="match status" value="1"/>
</dbReference>
<dbReference type="EMBL" id="JBHUIJ010000008">
    <property type="protein sequence ID" value="MFD2237305.1"/>
    <property type="molecule type" value="Genomic_DNA"/>
</dbReference>
<keyword evidence="4" id="KW-0808">Transferase</keyword>
<keyword evidence="2" id="KW-1003">Cell membrane</keyword>
<gene>
    <name evidence="7" type="ORF">ACFSKQ_07470</name>
</gene>
<dbReference type="PANTHER" id="PTHR30606">
    <property type="entry name" value="LIPID A BIOSYNTHESIS LAUROYL ACYLTRANSFERASE"/>
    <property type="match status" value="1"/>
</dbReference>